<dbReference type="EMBL" id="CCAG010018156">
    <property type="status" value="NOT_ANNOTATED_CDS"/>
    <property type="molecule type" value="Genomic_DNA"/>
</dbReference>
<keyword evidence="4" id="KW-0326">Glycosidase</keyword>
<evidence type="ECO:0000256" key="2">
    <source>
        <dbReference type="ARBA" id="ARBA00022801"/>
    </source>
</evidence>
<dbReference type="Gene3D" id="3.10.50.10">
    <property type="match status" value="1"/>
</dbReference>
<dbReference type="GO" id="GO:0005576">
    <property type="term" value="C:extracellular region"/>
    <property type="evidence" value="ECO:0007669"/>
    <property type="project" value="TreeGrafter"/>
</dbReference>
<sequence>MADYELMDETNGMRYKYCWWRITVLVCVYLSITILVFFIWHRAYDSYGQTVNYLAFTNSEYATCMSISITCIHFVIYCIVVFAKDVSIQLLEKATAYSAAFRNHGELSHDFRLVKPSTFRVKSLHSESDYDSLEEIEMRAPAPSKRLLVCYYSLPNADKYLNNLRLSNVNGSLCTHINVGMTYVQNFSIVIGKELNDVLQNEVPKFRIQYPESKLLLWVGGGSSSSFGFVNMVKTHKTRKIFIQSLKYILHTYQLNGCDLDWEFPSAYNRERQHFSQLLYEIRAEYVREKRPYLLSVAVAAPEGIAYFAYDVGEINKYANHVNVMTYDYHFYTKSAPFTGLNAPLYARYNEFSILGTLNINHSVNWWLLNGLERSKLVVGLPTYGHSYTLINAFNTGIGAPAKDVGRSGFAGFVAYSEICWFKQNNLHVVEVYDQQTCSPYVDCGTEWISFENSLSMQCKAEYIRNNQLGGAMLFSLNTDDFNGICNDQGSEHYPLTKIVANVLQK</sequence>
<evidence type="ECO:0000256" key="3">
    <source>
        <dbReference type="ARBA" id="ARBA00023180"/>
    </source>
</evidence>
<dbReference type="PROSITE" id="PS51910">
    <property type="entry name" value="GH18_2"/>
    <property type="match status" value="1"/>
</dbReference>
<dbReference type="Proteomes" id="UP000092444">
    <property type="component" value="Unassembled WGS sequence"/>
</dbReference>
<keyword evidence="2" id="KW-0378">Hydrolase</keyword>
<dbReference type="PhylomeDB" id="A0A1B0FIC8"/>
<dbReference type="EnsemblMetazoa" id="GMOY003551-RA">
    <property type="protein sequence ID" value="GMOY003551-PA"/>
    <property type="gene ID" value="GMOY003551"/>
</dbReference>
<evidence type="ECO:0000256" key="4">
    <source>
        <dbReference type="ARBA" id="ARBA00023295"/>
    </source>
</evidence>
<evidence type="ECO:0000259" key="6">
    <source>
        <dbReference type="PROSITE" id="PS51910"/>
    </source>
</evidence>
<dbReference type="FunFam" id="3.10.50.10:FF:000003">
    <property type="entry name" value="Class V chitinase CHIT5b"/>
    <property type="match status" value="1"/>
</dbReference>
<dbReference type="SMART" id="SM00636">
    <property type="entry name" value="Glyco_18"/>
    <property type="match status" value="1"/>
</dbReference>
<keyword evidence="8" id="KW-1185">Reference proteome</keyword>
<dbReference type="STRING" id="37546.A0A1B0FIC8"/>
<feature type="transmembrane region" description="Helical" evidence="5">
    <location>
        <begin position="20"/>
        <end position="40"/>
    </location>
</feature>
<dbReference type="SUPFAM" id="SSF54556">
    <property type="entry name" value="Chitinase insertion domain"/>
    <property type="match status" value="1"/>
</dbReference>
<evidence type="ECO:0000256" key="1">
    <source>
        <dbReference type="ARBA" id="ARBA00022729"/>
    </source>
</evidence>
<dbReference type="GO" id="GO:0005975">
    <property type="term" value="P:carbohydrate metabolic process"/>
    <property type="evidence" value="ECO:0007669"/>
    <property type="project" value="InterPro"/>
</dbReference>
<evidence type="ECO:0000313" key="7">
    <source>
        <dbReference type="EnsemblMetazoa" id="GMOY003551-PA"/>
    </source>
</evidence>
<dbReference type="InterPro" id="IPR050314">
    <property type="entry name" value="Glycosyl_Hydrlase_18"/>
</dbReference>
<accession>A0A1B0FIC8</accession>
<keyword evidence="5" id="KW-0472">Membrane</keyword>
<dbReference type="SUPFAM" id="SSF51445">
    <property type="entry name" value="(Trans)glycosidases"/>
    <property type="match status" value="1"/>
</dbReference>
<dbReference type="GO" id="GO:0008061">
    <property type="term" value="F:chitin binding"/>
    <property type="evidence" value="ECO:0007669"/>
    <property type="project" value="InterPro"/>
</dbReference>
<dbReference type="PANTHER" id="PTHR11177">
    <property type="entry name" value="CHITINASE"/>
    <property type="match status" value="1"/>
</dbReference>
<reference evidence="7" key="1">
    <citation type="submission" date="2020-05" db="UniProtKB">
        <authorList>
            <consortium name="EnsemblMetazoa"/>
        </authorList>
    </citation>
    <scope>IDENTIFICATION</scope>
    <source>
        <strain evidence="7">Yale</strain>
    </source>
</reference>
<dbReference type="VEuPathDB" id="VectorBase:GMOY003551"/>
<organism evidence="7 8">
    <name type="scientific">Glossina morsitans morsitans</name>
    <name type="common">Savannah tsetse fly</name>
    <dbReference type="NCBI Taxonomy" id="37546"/>
    <lineage>
        <taxon>Eukaryota</taxon>
        <taxon>Metazoa</taxon>
        <taxon>Ecdysozoa</taxon>
        <taxon>Arthropoda</taxon>
        <taxon>Hexapoda</taxon>
        <taxon>Insecta</taxon>
        <taxon>Pterygota</taxon>
        <taxon>Neoptera</taxon>
        <taxon>Endopterygota</taxon>
        <taxon>Diptera</taxon>
        <taxon>Brachycera</taxon>
        <taxon>Muscomorpha</taxon>
        <taxon>Hippoboscoidea</taxon>
        <taxon>Glossinidae</taxon>
        <taxon>Glossina</taxon>
    </lineage>
</organism>
<feature type="transmembrane region" description="Helical" evidence="5">
    <location>
        <begin position="60"/>
        <end position="83"/>
    </location>
</feature>
<keyword evidence="3" id="KW-0325">Glycoprotein</keyword>
<dbReference type="Gene3D" id="3.20.20.80">
    <property type="entry name" value="Glycosidases"/>
    <property type="match status" value="1"/>
</dbReference>
<dbReference type="PANTHER" id="PTHR11177:SF390">
    <property type="entry name" value="CHITINASE 11"/>
    <property type="match status" value="1"/>
</dbReference>
<evidence type="ECO:0000256" key="5">
    <source>
        <dbReference type="SAM" id="Phobius"/>
    </source>
</evidence>
<evidence type="ECO:0000313" key="8">
    <source>
        <dbReference type="Proteomes" id="UP000092444"/>
    </source>
</evidence>
<dbReference type="Pfam" id="PF00704">
    <property type="entry name" value="Glyco_hydro_18"/>
    <property type="match status" value="1"/>
</dbReference>
<keyword evidence="5" id="KW-1133">Transmembrane helix</keyword>
<keyword evidence="5" id="KW-0812">Transmembrane</keyword>
<dbReference type="GO" id="GO:0004568">
    <property type="term" value="F:chitinase activity"/>
    <property type="evidence" value="ECO:0007669"/>
    <property type="project" value="TreeGrafter"/>
</dbReference>
<dbReference type="InterPro" id="IPR029070">
    <property type="entry name" value="Chitinase_insertion_sf"/>
</dbReference>
<dbReference type="AlphaFoldDB" id="A0A1B0FIC8"/>
<proteinExistence type="predicted"/>
<protein>
    <recommendedName>
        <fullName evidence="6">GH18 domain-containing protein</fullName>
    </recommendedName>
</protein>
<dbReference type="InterPro" id="IPR017853">
    <property type="entry name" value="GH"/>
</dbReference>
<name>A0A1B0FIC8_GLOMM</name>
<dbReference type="InterPro" id="IPR001223">
    <property type="entry name" value="Glyco_hydro18_cat"/>
</dbReference>
<feature type="domain" description="GH18" evidence="6">
    <location>
        <begin position="146"/>
        <end position="506"/>
    </location>
</feature>
<keyword evidence="1" id="KW-0732">Signal</keyword>
<dbReference type="GO" id="GO:0006032">
    <property type="term" value="P:chitin catabolic process"/>
    <property type="evidence" value="ECO:0007669"/>
    <property type="project" value="TreeGrafter"/>
</dbReference>
<dbReference type="InterPro" id="IPR011583">
    <property type="entry name" value="Chitinase_II/V-like_cat"/>
</dbReference>